<proteinExistence type="predicted"/>
<dbReference type="PIRSF" id="PIRSF034303">
    <property type="entry name" value="DUF1694"/>
    <property type="match status" value="1"/>
</dbReference>
<gene>
    <name evidence="1" type="primary">yueI</name>
    <name evidence="1" type="ORF">GCM10010978_09160</name>
</gene>
<organism evidence="1 2">
    <name type="scientific">Compostibacillus humi</name>
    <dbReference type="NCBI Taxonomy" id="1245525"/>
    <lineage>
        <taxon>Bacteria</taxon>
        <taxon>Bacillati</taxon>
        <taxon>Bacillota</taxon>
        <taxon>Bacilli</taxon>
        <taxon>Bacillales</taxon>
        <taxon>Bacillaceae</taxon>
        <taxon>Compostibacillus</taxon>
    </lineage>
</organism>
<dbReference type="Pfam" id="PF07997">
    <property type="entry name" value="DUF1694"/>
    <property type="match status" value="1"/>
</dbReference>
<dbReference type="Proteomes" id="UP000602050">
    <property type="component" value="Unassembled WGS sequence"/>
</dbReference>
<dbReference type="Gene3D" id="3.30.1330.30">
    <property type="match status" value="1"/>
</dbReference>
<reference evidence="1" key="1">
    <citation type="journal article" date="2014" name="Int. J. Syst. Evol. Microbiol.">
        <title>Complete genome sequence of Corynebacterium casei LMG S-19264T (=DSM 44701T), isolated from a smear-ripened cheese.</title>
        <authorList>
            <consortium name="US DOE Joint Genome Institute (JGI-PGF)"/>
            <person name="Walter F."/>
            <person name="Albersmeier A."/>
            <person name="Kalinowski J."/>
            <person name="Ruckert C."/>
        </authorList>
    </citation>
    <scope>NUCLEOTIDE SEQUENCE</scope>
    <source>
        <strain evidence="1">CGMCC 1.12360</strain>
    </source>
</reference>
<dbReference type="AlphaFoldDB" id="A0A8J2ZR98"/>
<evidence type="ECO:0008006" key="3">
    <source>
        <dbReference type="Google" id="ProtNLM"/>
    </source>
</evidence>
<evidence type="ECO:0000313" key="1">
    <source>
        <dbReference type="EMBL" id="GGH72351.1"/>
    </source>
</evidence>
<keyword evidence="2" id="KW-1185">Reference proteome</keyword>
<name>A0A8J2ZR98_9BACI</name>
<dbReference type="EMBL" id="BMEV01000012">
    <property type="protein sequence ID" value="GGH72351.1"/>
    <property type="molecule type" value="Genomic_DNA"/>
</dbReference>
<comment type="caution">
    <text evidence="1">The sequence shown here is derived from an EMBL/GenBank/DDBJ whole genome shotgun (WGS) entry which is preliminary data.</text>
</comment>
<dbReference type="InterPro" id="IPR012543">
    <property type="entry name" value="DUF1694"/>
</dbReference>
<accession>A0A8J2ZR98</accession>
<protein>
    <recommendedName>
        <fullName evidence="3">DUF1694 domain-containing protein</fullName>
    </recommendedName>
</protein>
<dbReference type="InterPro" id="IPR029064">
    <property type="entry name" value="Ribosomal_eL30-like_sf"/>
</dbReference>
<sequence>MHKKDVNDYLTEGLYGTRLPKDDERRKYLGTLRERIVLALTISQVMTDKGIAHLEQAMKEHPKTKLLMNGKVDIRFLKEEKRLANKYNIPYTIIQNEESDTNIGAVLTYDYAIDKENIFIPENNGTEKKEEEQNDDNFLKRLKKWFS</sequence>
<evidence type="ECO:0000313" key="2">
    <source>
        <dbReference type="Proteomes" id="UP000602050"/>
    </source>
</evidence>
<dbReference type="SUPFAM" id="SSF160515">
    <property type="entry name" value="YueI-like"/>
    <property type="match status" value="1"/>
</dbReference>
<reference evidence="1" key="2">
    <citation type="submission" date="2020-09" db="EMBL/GenBank/DDBJ databases">
        <authorList>
            <person name="Sun Q."/>
            <person name="Zhou Y."/>
        </authorList>
    </citation>
    <scope>NUCLEOTIDE SEQUENCE</scope>
    <source>
        <strain evidence="1">CGMCC 1.12360</strain>
    </source>
</reference>
<dbReference type="RefSeq" id="WP_188391197.1">
    <property type="nucleotide sequence ID" value="NZ_BMEV01000012.1"/>
</dbReference>